<keyword evidence="3" id="KW-1185">Reference proteome</keyword>
<dbReference type="InterPro" id="IPR028750">
    <property type="entry name" value="CEP350/CC187"/>
</dbReference>
<proteinExistence type="predicted"/>
<comment type="caution">
    <text evidence="2">The sequence shown here is derived from an EMBL/GenBank/DDBJ whole genome shotgun (WGS) entry which is preliminary data.</text>
</comment>
<dbReference type="PANTHER" id="PTHR13958:SF5">
    <property type="entry name" value="COILED-COIL DOMAIN-CONTAINING PROTEIN 187"/>
    <property type="match status" value="1"/>
</dbReference>
<dbReference type="PANTHER" id="PTHR13958">
    <property type="entry name" value="CENTROSOME-ASSOCIATED PROTEIN 350"/>
    <property type="match status" value="1"/>
</dbReference>
<dbReference type="Proteomes" id="UP000700334">
    <property type="component" value="Unassembled WGS sequence"/>
</dbReference>
<evidence type="ECO:0000313" key="2">
    <source>
        <dbReference type="EMBL" id="KAG8518673.1"/>
    </source>
</evidence>
<feature type="compositionally biased region" description="Low complexity" evidence="1">
    <location>
        <begin position="54"/>
        <end position="72"/>
    </location>
</feature>
<feature type="region of interest" description="Disordered" evidence="1">
    <location>
        <begin position="1"/>
        <end position="192"/>
    </location>
</feature>
<dbReference type="GO" id="GO:0005813">
    <property type="term" value="C:centrosome"/>
    <property type="evidence" value="ECO:0007669"/>
    <property type="project" value="InterPro"/>
</dbReference>
<reference evidence="2" key="1">
    <citation type="journal article" date="2021" name="Evol. Appl.">
        <title>The genome of the Pyrenean desman and the effects of bottlenecks and inbreeding on the genomic landscape of an endangered species.</title>
        <authorList>
            <person name="Escoda L."/>
            <person name="Castresana J."/>
        </authorList>
    </citation>
    <scope>NUCLEOTIDE SEQUENCE</scope>
    <source>
        <strain evidence="2">IBE-C5619</strain>
    </source>
</reference>
<organism evidence="2 3">
    <name type="scientific">Galemys pyrenaicus</name>
    <name type="common">Iberian desman</name>
    <name type="synonym">Pyrenean desman</name>
    <dbReference type="NCBI Taxonomy" id="202257"/>
    <lineage>
        <taxon>Eukaryota</taxon>
        <taxon>Metazoa</taxon>
        <taxon>Chordata</taxon>
        <taxon>Craniata</taxon>
        <taxon>Vertebrata</taxon>
        <taxon>Euteleostomi</taxon>
        <taxon>Mammalia</taxon>
        <taxon>Eutheria</taxon>
        <taxon>Laurasiatheria</taxon>
        <taxon>Eulipotyphla</taxon>
        <taxon>Talpidae</taxon>
        <taxon>Galemys</taxon>
    </lineage>
</organism>
<dbReference type="AlphaFoldDB" id="A0A8J6ACT7"/>
<evidence type="ECO:0000313" key="3">
    <source>
        <dbReference type="Proteomes" id="UP000700334"/>
    </source>
</evidence>
<dbReference type="GO" id="GO:0008017">
    <property type="term" value="F:microtubule binding"/>
    <property type="evidence" value="ECO:0007669"/>
    <property type="project" value="InterPro"/>
</dbReference>
<accession>A0A8J6ACT7</accession>
<feature type="compositionally biased region" description="Gly residues" evidence="1">
    <location>
        <begin position="164"/>
        <end position="173"/>
    </location>
</feature>
<gene>
    <name evidence="2" type="ORF">J0S82_018152</name>
</gene>
<name>A0A8J6ACT7_GALPY</name>
<evidence type="ECO:0000256" key="1">
    <source>
        <dbReference type="SAM" id="MobiDB-lite"/>
    </source>
</evidence>
<dbReference type="GO" id="GO:0034453">
    <property type="term" value="P:microtubule anchoring"/>
    <property type="evidence" value="ECO:0007669"/>
    <property type="project" value="InterPro"/>
</dbReference>
<sequence>MAELRRPGPCPQLGAPRGPLQEAWPDCSEEPVVPGKTRGLPMWSSCEEAGDRASSVSSGRLSGSSGGHESSSPAHARWREQPAQTRGPRRQPRESSPWLEQLRAKIRAQAGAQASCASLGTSPPCRASPLGRASRPGPQRKARKPAVAPAAPASPGQWWLAGSGWWGRAGSAGGHSWAGARPGLPPQEELTH</sequence>
<dbReference type="EMBL" id="JAGFMF010011628">
    <property type="protein sequence ID" value="KAG8518673.1"/>
    <property type="molecule type" value="Genomic_DNA"/>
</dbReference>
<protein>
    <submittedName>
        <fullName evidence="2">Coiled-coil domain-containing protein 187</fullName>
    </submittedName>
</protein>
<feature type="compositionally biased region" description="Low complexity" evidence="1">
    <location>
        <begin position="145"/>
        <end position="163"/>
    </location>
</feature>